<organism evidence="2 3">
    <name type="scientific">Parapedobacter composti</name>
    <dbReference type="NCBI Taxonomy" id="623281"/>
    <lineage>
        <taxon>Bacteria</taxon>
        <taxon>Pseudomonadati</taxon>
        <taxon>Bacteroidota</taxon>
        <taxon>Sphingobacteriia</taxon>
        <taxon>Sphingobacteriales</taxon>
        <taxon>Sphingobacteriaceae</taxon>
        <taxon>Parapedobacter</taxon>
    </lineage>
</organism>
<evidence type="ECO:0008006" key="4">
    <source>
        <dbReference type="Google" id="ProtNLM"/>
    </source>
</evidence>
<dbReference type="Gene3D" id="2.40.160.60">
    <property type="entry name" value="Outer membrane protein transport protein (OMPP1/FadL/TodX)"/>
    <property type="match status" value="1"/>
</dbReference>
<keyword evidence="1" id="KW-1133">Transmembrane helix</keyword>
<evidence type="ECO:0000313" key="3">
    <source>
        <dbReference type="Proteomes" id="UP000199577"/>
    </source>
</evidence>
<reference evidence="2 3" key="1">
    <citation type="submission" date="2016-10" db="EMBL/GenBank/DDBJ databases">
        <authorList>
            <person name="de Groot N.N."/>
        </authorList>
    </citation>
    <scope>NUCLEOTIDE SEQUENCE [LARGE SCALE GENOMIC DNA]</scope>
    <source>
        <strain evidence="2 3">DSM 22900</strain>
    </source>
</reference>
<dbReference type="PROSITE" id="PS51257">
    <property type="entry name" value="PROKAR_LIPOPROTEIN"/>
    <property type="match status" value="1"/>
</dbReference>
<accession>A0A1I1HB05</accession>
<evidence type="ECO:0000256" key="1">
    <source>
        <dbReference type="SAM" id="Phobius"/>
    </source>
</evidence>
<dbReference type="EMBL" id="FOLL01000006">
    <property type="protein sequence ID" value="SFC20946.1"/>
    <property type="molecule type" value="Genomic_DNA"/>
</dbReference>
<protein>
    <recommendedName>
        <fullName evidence="4">PorV/PorQ family protein</fullName>
    </recommendedName>
</protein>
<keyword evidence="1" id="KW-0812">Transmembrane</keyword>
<dbReference type="SUPFAM" id="SSF56935">
    <property type="entry name" value="Porins"/>
    <property type="match status" value="1"/>
</dbReference>
<gene>
    <name evidence="2" type="ORF">SAMN05421747_10691</name>
</gene>
<keyword evidence="3" id="KW-1185">Reference proteome</keyword>
<feature type="transmembrane region" description="Helical" evidence="1">
    <location>
        <begin position="12"/>
        <end position="32"/>
    </location>
</feature>
<dbReference type="AlphaFoldDB" id="A0A1I1HB05"/>
<dbReference type="Proteomes" id="UP000199577">
    <property type="component" value="Unassembled WGS sequence"/>
</dbReference>
<sequence>MLRTFVRLHPFFFYIFTCMISRWPILLLISFGCNAQTYLGPRYQAMGHTGAALQGIYSLTANPAGLAGMDRPMATITHQYHFLTTDIATQQAMLGLPTRLGTFGVAASRYGIQQGYQELRGGFTLAKRFGPQFSVGLSTVFHQLFIPYYLTNRSFSVDLGVQYALEQGTAVGFQYTNIGSARYGQDIYGTIPAYAIFGISHPMGEVRLSADAAYRSEEEVLSGHLGLEYQIGTVLCLRGGLSVNPVLQHAGFGIVWRHFVFDAAATFHPRLGTSPQIGVCYAFR</sequence>
<evidence type="ECO:0000313" key="2">
    <source>
        <dbReference type="EMBL" id="SFC20946.1"/>
    </source>
</evidence>
<proteinExistence type="predicted"/>
<dbReference type="STRING" id="623281.SAMN05421747_10691"/>
<keyword evidence="1" id="KW-0472">Membrane</keyword>
<name>A0A1I1HB05_9SPHI</name>